<proteinExistence type="predicted"/>
<dbReference type="GO" id="GO:0019239">
    <property type="term" value="F:deaminase activity"/>
    <property type="evidence" value="ECO:0007669"/>
    <property type="project" value="TreeGrafter"/>
</dbReference>
<dbReference type="PANTHER" id="PTHR11803">
    <property type="entry name" value="2-IMINOBUTANOATE/2-IMINOPROPANOATE DEAMINASE RIDA"/>
    <property type="match status" value="1"/>
</dbReference>
<protein>
    <submittedName>
        <fullName evidence="1">Endoribonuclease L-PSP family protein</fullName>
    </submittedName>
</protein>
<organism evidence="1 2">
    <name type="scientific">Lysobacter antibioticus</name>
    <dbReference type="NCBI Taxonomy" id="84531"/>
    <lineage>
        <taxon>Bacteria</taxon>
        <taxon>Pseudomonadati</taxon>
        <taxon>Pseudomonadota</taxon>
        <taxon>Gammaproteobacteria</taxon>
        <taxon>Lysobacterales</taxon>
        <taxon>Lysobacteraceae</taxon>
        <taxon>Lysobacter</taxon>
    </lineage>
</organism>
<dbReference type="SUPFAM" id="SSF55298">
    <property type="entry name" value="YjgF-like"/>
    <property type="match status" value="1"/>
</dbReference>
<dbReference type="GO" id="GO:0005829">
    <property type="term" value="C:cytosol"/>
    <property type="evidence" value="ECO:0007669"/>
    <property type="project" value="TreeGrafter"/>
</dbReference>
<keyword evidence="2" id="KW-1185">Reference proteome</keyword>
<dbReference type="PANTHER" id="PTHR11803:SF44">
    <property type="entry name" value="RUTC FAMILY PROTEIN YJGH"/>
    <property type="match status" value="1"/>
</dbReference>
<dbReference type="EMBL" id="CP011129">
    <property type="protein sequence ID" value="ALN80476.1"/>
    <property type="molecule type" value="Genomic_DNA"/>
</dbReference>
<dbReference type="AlphaFoldDB" id="A0A0S2FAB6"/>
<dbReference type="eggNOG" id="COG0251">
    <property type="taxonomic scope" value="Bacteria"/>
</dbReference>
<name>A0A0S2FAB6_LYSAN</name>
<reference evidence="1 2" key="1">
    <citation type="journal article" date="2015" name="BMC Genomics">
        <title>Comparative genomics and metabolic profiling of the genus Lysobacter.</title>
        <authorList>
            <person name="de Bruijn I."/>
            <person name="Cheng X."/>
            <person name="de Jager V."/>
            <person name="Exposito R.G."/>
            <person name="Watrous J."/>
            <person name="Patel N."/>
            <person name="Postma J."/>
            <person name="Dorrestein P.C."/>
            <person name="Kobayashi D."/>
            <person name="Raaijmakers J.M."/>
        </authorList>
    </citation>
    <scope>NUCLEOTIDE SEQUENCE [LARGE SCALE GENOMIC DNA]</scope>
    <source>
        <strain evidence="1 2">76</strain>
    </source>
</reference>
<dbReference type="KEGG" id="lab:LA76x_2343"/>
<sequence>MQRRAIHPTAVSYAQAHEIGDFKRMLFVSGQIPQSDDGTLAGDFDGQCRQAWANVARQLAAAGMDYSHLVKVTTFLTDRRHRQRNYEIRHELLGEHAPALTVIITGLYEEGWLVEIEAIAAD</sequence>
<accession>A0A0S2FAB6</accession>
<evidence type="ECO:0000313" key="2">
    <source>
        <dbReference type="Proteomes" id="UP000060787"/>
    </source>
</evidence>
<dbReference type="Pfam" id="PF01042">
    <property type="entry name" value="Ribonuc_L-PSP"/>
    <property type="match status" value="1"/>
</dbReference>
<dbReference type="STRING" id="84531.LA76x_2343"/>
<gene>
    <name evidence="1" type="ORF">LA76x_2343</name>
</gene>
<dbReference type="PATRIC" id="fig|84531.8.peg.2354"/>
<dbReference type="RefSeq" id="WP_057917778.1">
    <property type="nucleotide sequence ID" value="NZ_CP011129.1"/>
</dbReference>
<dbReference type="Gene3D" id="3.30.1330.40">
    <property type="entry name" value="RutC-like"/>
    <property type="match status" value="1"/>
</dbReference>
<dbReference type="CDD" id="cd00448">
    <property type="entry name" value="YjgF_YER057c_UK114_family"/>
    <property type="match status" value="1"/>
</dbReference>
<dbReference type="Proteomes" id="UP000060787">
    <property type="component" value="Chromosome"/>
</dbReference>
<dbReference type="InterPro" id="IPR035959">
    <property type="entry name" value="RutC-like_sf"/>
</dbReference>
<evidence type="ECO:0000313" key="1">
    <source>
        <dbReference type="EMBL" id="ALN80476.1"/>
    </source>
</evidence>
<dbReference type="InterPro" id="IPR006175">
    <property type="entry name" value="YjgF/YER057c/UK114"/>
</dbReference>